<dbReference type="SUPFAM" id="SSF46955">
    <property type="entry name" value="Putative DNA-binding domain"/>
    <property type="match status" value="1"/>
</dbReference>
<dbReference type="Proteomes" id="UP001501710">
    <property type="component" value="Unassembled WGS sequence"/>
</dbReference>
<proteinExistence type="predicted"/>
<dbReference type="InterPro" id="IPR010093">
    <property type="entry name" value="SinI_DNA-bd"/>
</dbReference>
<reference evidence="3" key="1">
    <citation type="journal article" date="2019" name="Int. J. Syst. Evol. Microbiol.">
        <title>The Global Catalogue of Microorganisms (GCM) 10K type strain sequencing project: providing services to taxonomists for standard genome sequencing and annotation.</title>
        <authorList>
            <consortium name="The Broad Institute Genomics Platform"/>
            <consortium name="The Broad Institute Genome Sequencing Center for Infectious Disease"/>
            <person name="Wu L."/>
            <person name="Ma J."/>
        </authorList>
    </citation>
    <scope>NUCLEOTIDE SEQUENCE [LARGE SCALE GENOMIC DNA]</scope>
    <source>
        <strain evidence="3">JCM 17440</strain>
    </source>
</reference>
<keyword evidence="3" id="KW-1185">Reference proteome</keyword>
<dbReference type="InterPro" id="IPR009061">
    <property type="entry name" value="DNA-bd_dom_put_sf"/>
</dbReference>
<dbReference type="InterPro" id="IPR000551">
    <property type="entry name" value="MerR-type_HTH_dom"/>
</dbReference>
<organism evidence="2 3">
    <name type="scientific">Actinomadura meridiana</name>
    <dbReference type="NCBI Taxonomy" id="559626"/>
    <lineage>
        <taxon>Bacteria</taxon>
        <taxon>Bacillati</taxon>
        <taxon>Actinomycetota</taxon>
        <taxon>Actinomycetes</taxon>
        <taxon>Streptosporangiales</taxon>
        <taxon>Thermomonosporaceae</taxon>
        <taxon>Actinomadura</taxon>
    </lineage>
</organism>
<evidence type="ECO:0000313" key="3">
    <source>
        <dbReference type="Proteomes" id="UP001501710"/>
    </source>
</evidence>
<gene>
    <name evidence="2" type="ORF">GCM10022254_40480</name>
</gene>
<evidence type="ECO:0000259" key="1">
    <source>
        <dbReference type="Pfam" id="PF00376"/>
    </source>
</evidence>
<name>A0ABP8C6Z1_9ACTN</name>
<sequence length="81" mass="9256">MTTTVVHGWDFGPDQLLIGTEVARMFGVSVVTVTRWADEGKLVFVRTPGGRRRYSLQQVEYLMLAPSSPRCREGDVRRWKT</sequence>
<accession>A0ABP8C6Z1</accession>
<feature type="domain" description="HTH merR-type" evidence="1">
    <location>
        <begin position="21"/>
        <end position="54"/>
    </location>
</feature>
<dbReference type="EMBL" id="BAABAS010000011">
    <property type="protein sequence ID" value="GAA4234784.1"/>
    <property type="molecule type" value="Genomic_DNA"/>
</dbReference>
<dbReference type="Pfam" id="PF00376">
    <property type="entry name" value="MerR"/>
    <property type="match status" value="1"/>
</dbReference>
<comment type="caution">
    <text evidence="2">The sequence shown here is derived from an EMBL/GenBank/DDBJ whole genome shotgun (WGS) entry which is preliminary data.</text>
</comment>
<protein>
    <recommendedName>
        <fullName evidence="1">HTH merR-type domain-containing protein</fullName>
    </recommendedName>
</protein>
<evidence type="ECO:0000313" key="2">
    <source>
        <dbReference type="EMBL" id="GAA4234784.1"/>
    </source>
</evidence>
<dbReference type="CDD" id="cd04762">
    <property type="entry name" value="HTH_MerR-trunc"/>
    <property type="match status" value="1"/>
</dbReference>
<dbReference type="NCBIfam" id="TIGR01764">
    <property type="entry name" value="excise"/>
    <property type="match status" value="1"/>
</dbReference>
<dbReference type="Gene3D" id="1.10.1660.10">
    <property type="match status" value="1"/>
</dbReference>